<accession>A0A0C9X459</accession>
<organism evidence="1 2">
    <name type="scientific">Laccaria amethystina LaAM-08-1</name>
    <dbReference type="NCBI Taxonomy" id="1095629"/>
    <lineage>
        <taxon>Eukaryota</taxon>
        <taxon>Fungi</taxon>
        <taxon>Dikarya</taxon>
        <taxon>Basidiomycota</taxon>
        <taxon>Agaricomycotina</taxon>
        <taxon>Agaricomycetes</taxon>
        <taxon>Agaricomycetidae</taxon>
        <taxon>Agaricales</taxon>
        <taxon>Agaricineae</taxon>
        <taxon>Hydnangiaceae</taxon>
        <taxon>Laccaria</taxon>
    </lineage>
</organism>
<dbReference type="HOGENOM" id="CLU_2886140_0_0_1"/>
<sequence length="63" mass="7267">MPGHDKNYAPMPRHVIFWCCANSGAMSLAAMWQPNSEQQICSFIVQRHDMTPMDNNNNDVQWT</sequence>
<dbReference type="EMBL" id="KN838735">
    <property type="protein sequence ID" value="KIJ96013.1"/>
    <property type="molecule type" value="Genomic_DNA"/>
</dbReference>
<reference evidence="1 2" key="1">
    <citation type="submission" date="2014-04" db="EMBL/GenBank/DDBJ databases">
        <authorList>
            <consortium name="DOE Joint Genome Institute"/>
            <person name="Kuo A."/>
            <person name="Kohler A."/>
            <person name="Nagy L.G."/>
            <person name="Floudas D."/>
            <person name="Copeland A."/>
            <person name="Barry K.W."/>
            <person name="Cichocki N."/>
            <person name="Veneault-Fourrey C."/>
            <person name="LaButti K."/>
            <person name="Lindquist E.A."/>
            <person name="Lipzen A."/>
            <person name="Lundell T."/>
            <person name="Morin E."/>
            <person name="Murat C."/>
            <person name="Sun H."/>
            <person name="Tunlid A."/>
            <person name="Henrissat B."/>
            <person name="Grigoriev I.V."/>
            <person name="Hibbett D.S."/>
            <person name="Martin F."/>
            <person name="Nordberg H.P."/>
            <person name="Cantor M.N."/>
            <person name="Hua S.X."/>
        </authorList>
    </citation>
    <scope>NUCLEOTIDE SEQUENCE [LARGE SCALE GENOMIC DNA]</scope>
    <source>
        <strain evidence="1 2">LaAM-08-1</strain>
    </source>
</reference>
<name>A0A0C9X459_9AGAR</name>
<keyword evidence="2" id="KW-1185">Reference proteome</keyword>
<reference evidence="2" key="2">
    <citation type="submission" date="2015-01" db="EMBL/GenBank/DDBJ databases">
        <title>Evolutionary Origins and Diversification of the Mycorrhizal Mutualists.</title>
        <authorList>
            <consortium name="DOE Joint Genome Institute"/>
            <consortium name="Mycorrhizal Genomics Consortium"/>
            <person name="Kohler A."/>
            <person name="Kuo A."/>
            <person name="Nagy L.G."/>
            <person name="Floudas D."/>
            <person name="Copeland A."/>
            <person name="Barry K.W."/>
            <person name="Cichocki N."/>
            <person name="Veneault-Fourrey C."/>
            <person name="LaButti K."/>
            <person name="Lindquist E.A."/>
            <person name="Lipzen A."/>
            <person name="Lundell T."/>
            <person name="Morin E."/>
            <person name="Murat C."/>
            <person name="Riley R."/>
            <person name="Ohm R."/>
            <person name="Sun H."/>
            <person name="Tunlid A."/>
            <person name="Henrissat B."/>
            <person name="Grigoriev I.V."/>
            <person name="Hibbett D.S."/>
            <person name="Martin F."/>
        </authorList>
    </citation>
    <scope>NUCLEOTIDE SEQUENCE [LARGE SCALE GENOMIC DNA]</scope>
    <source>
        <strain evidence="2">LaAM-08-1</strain>
    </source>
</reference>
<evidence type="ECO:0000313" key="1">
    <source>
        <dbReference type="EMBL" id="KIJ96013.1"/>
    </source>
</evidence>
<proteinExistence type="predicted"/>
<evidence type="ECO:0000313" key="2">
    <source>
        <dbReference type="Proteomes" id="UP000054477"/>
    </source>
</evidence>
<dbReference type="Proteomes" id="UP000054477">
    <property type="component" value="Unassembled WGS sequence"/>
</dbReference>
<gene>
    <name evidence="1" type="ORF">K443DRAFT_10946</name>
</gene>
<protein>
    <submittedName>
        <fullName evidence="1">Uncharacterized protein</fullName>
    </submittedName>
</protein>
<dbReference type="AlphaFoldDB" id="A0A0C9X459"/>